<dbReference type="Gene3D" id="3.30.70.1200">
    <property type="entry name" value="Crispr-associated protein, domain 1"/>
    <property type="match status" value="1"/>
</dbReference>
<dbReference type="Gene3D" id="3.30.70.1210">
    <property type="entry name" value="Crispr-associated protein, domain 2"/>
    <property type="match status" value="1"/>
</dbReference>
<keyword evidence="2" id="KW-1185">Reference proteome</keyword>
<dbReference type="InterPro" id="IPR010179">
    <property type="entry name" value="CRISPR-assoc_prot_Cse3"/>
</dbReference>
<dbReference type="Pfam" id="PF08798">
    <property type="entry name" value="CRISPR_assoc"/>
    <property type="match status" value="1"/>
</dbReference>
<protein>
    <submittedName>
        <fullName evidence="1">CRISPR-associated protein, Cse3 family</fullName>
    </submittedName>
</protein>
<accession>Q314I5</accession>
<evidence type="ECO:0000313" key="2">
    <source>
        <dbReference type="Proteomes" id="UP000002710"/>
    </source>
</evidence>
<dbReference type="AlphaFoldDB" id="Q314I5"/>
<dbReference type="SMART" id="SM01101">
    <property type="entry name" value="CRISPR_assoc"/>
    <property type="match status" value="1"/>
</dbReference>
<organism evidence="1 2">
    <name type="scientific">Oleidesulfovibrio alaskensis (strain ATCC BAA-1058 / DSM 17464 / G20)</name>
    <name type="common">Desulfovibrio alaskensis</name>
    <dbReference type="NCBI Taxonomy" id="207559"/>
    <lineage>
        <taxon>Bacteria</taxon>
        <taxon>Pseudomonadati</taxon>
        <taxon>Thermodesulfobacteriota</taxon>
        <taxon>Desulfovibrionia</taxon>
        <taxon>Desulfovibrionales</taxon>
        <taxon>Desulfovibrionaceae</taxon>
        <taxon>Oleidesulfovibrio</taxon>
    </lineage>
</organism>
<dbReference type="EMBL" id="CP000112">
    <property type="protein sequence ID" value="ABB37661.1"/>
    <property type="molecule type" value="Genomic_DNA"/>
</dbReference>
<dbReference type="eggNOG" id="ENOG5032TV5">
    <property type="taxonomic scope" value="Bacteria"/>
</dbReference>
<dbReference type="HOGENOM" id="CLU_080982_1_0_7"/>
<dbReference type="STRING" id="207559.Dde_0860"/>
<proteinExistence type="predicted"/>
<evidence type="ECO:0000313" key="1">
    <source>
        <dbReference type="EMBL" id="ABB37661.1"/>
    </source>
</evidence>
<sequence>MWMSKLVLDPRRAVGKNLYDTHRLLWNLFADAPDRTRDFLFREQDEPYTFLTVSRRQPEDTTGWWSIQIKPYAPKLQAGDAVAFSLRVNAVVKRNENGKQRRFDIVQDACLRMKELNQNAQMPTRAEIAQEAGTRWLLARQQALGLSIESAAILVEGCKVERFVKRATRDTRSGVVSLGIMDLQGTAEVKDPQLLLQALFQGVGPAKGFGCGLLLIRRV</sequence>
<name>Q314I5_OLEA2</name>
<dbReference type="KEGG" id="dde:Dde_0860"/>
<dbReference type="SUPFAM" id="SSF117987">
    <property type="entry name" value="CRISPR-associated protein"/>
    <property type="match status" value="2"/>
</dbReference>
<dbReference type="NCBIfam" id="TIGR01907">
    <property type="entry name" value="casE_Cse3"/>
    <property type="match status" value="1"/>
</dbReference>
<gene>
    <name evidence="1" type="ordered locus">Dde_0860</name>
</gene>
<dbReference type="CDD" id="cd09727">
    <property type="entry name" value="Cas6_I-E"/>
    <property type="match status" value="1"/>
</dbReference>
<reference evidence="1 2" key="1">
    <citation type="journal article" date="2011" name="J. Bacteriol.">
        <title>Complete genome sequence and updated annotation of Desulfovibrio alaskensis G20.</title>
        <authorList>
            <person name="Hauser L.J."/>
            <person name="Land M.L."/>
            <person name="Brown S.D."/>
            <person name="Larimer F."/>
            <person name="Keller K.L."/>
            <person name="Rapp-Giles B.J."/>
            <person name="Price M.N."/>
            <person name="Lin M."/>
            <person name="Bruce D.C."/>
            <person name="Detter J.C."/>
            <person name="Tapia R."/>
            <person name="Han C.S."/>
            <person name="Goodwin L.A."/>
            <person name="Cheng J.F."/>
            <person name="Pitluck S."/>
            <person name="Copeland A."/>
            <person name="Lucas S."/>
            <person name="Nolan M."/>
            <person name="Lapidus A.L."/>
            <person name="Palumbo A.V."/>
            <person name="Wall J.D."/>
        </authorList>
    </citation>
    <scope>NUCLEOTIDE SEQUENCE [LARGE SCALE GENOMIC DNA]</scope>
    <source>
        <strain evidence="2">ATCC BAA 1058 / DSM 17464 / G20</strain>
    </source>
</reference>
<dbReference type="Proteomes" id="UP000002710">
    <property type="component" value="Chromosome"/>
</dbReference>